<name>A0A1B6HHA5_9HEMI</name>
<gene>
    <name evidence="3" type="ORF">g.16527</name>
</gene>
<reference evidence="3" key="1">
    <citation type="submission" date="2015-11" db="EMBL/GenBank/DDBJ databases">
        <title>De novo transcriptome assembly of four potential Pierce s Disease insect vectors from Arizona vineyards.</title>
        <authorList>
            <person name="Tassone E.E."/>
        </authorList>
    </citation>
    <scope>NUCLEOTIDE SEQUENCE</scope>
</reference>
<dbReference type="PANTHER" id="PTHR34825:SF1">
    <property type="entry name" value="AAA-ATPASE-LIKE DOMAIN-CONTAINING PROTEIN"/>
    <property type="match status" value="1"/>
</dbReference>
<sequence>MESSSRMMLMVASLQVCVVHSANSQKQIFATESSDFRKVVKSCFFVDKSMLIRDLFEENQAFQEITAGPHFAKSTNLDMIKRFFSITVNREGVPVRANITSNYKLFQDNKLLIYENDKTFFNSHFGNYPVLYIDYKPLDGVSSFDHMLRKYRHILSNTFSQHKYLLEVATIWDNEFNRTMFESYLEYSPLYDLHKEHVRDGFIFLSSLLFRHFNKSVFVLIDDYDIVSISPVNAHDRSDVIEFVRSVNNALVQHSRYVGRAVVTGSLWRGRTMCPSGVSVTPNSIGKYYGLSSSELKPLLLKFLNDKTEVEDAAHYIVATYSGYVHDEEWYLDQSAPSTRGSQVCSVWSVIQYCVCHRKLNIT</sequence>
<proteinExistence type="predicted"/>
<evidence type="ECO:0000313" key="3">
    <source>
        <dbReference type="EMBL" id="JAS74066.1"/>
    </source>
</evidence>
<dbReference type="InterPro" id="IPR018631">
    <property type="entry name" value="AAA-ATPase-like_dom"/>
</dbReference>
<dbReference type="PANTHER" id="PTHR34825">
    <property type="entry name" value="CONSERVED PROTEIN, WITH A WEAK D-GALACTARATE DEHYDRATASE/ALTRONATE HYDROLASE DOMAIN"/>
    <property type="match status" value="1"/>
</dbReference>
<feature type="non-terminal residue" evidence="3">
    <location>
        <position position="363"/>
    </location>
</feature>
<evidence type="ECO:0000259" key="2">
    <source>
        <dbReference type="Pfam" id="PF09820"/>
    </source>
</evidence>
<protein>
    <recommendedName>
        <fullName evidence="2">AAA-ATPase-like domain-containing protein</fullName>
    </recommendedName>
</protein>
<feature type="chain" id="PRO_5008584333" description="AAA-ATPase-like domain-containing protein" evidence="1">
    <location>
        <begin position="25"/>
        <end position="363"/>
    </location>
</feature>
<evidence type="ECO:0000256" key="1">
    <source>
        <dbReference type="SAM" id="SignalP"/>
    </source>
</evidence>
<organism evidence="3">
    <name type="scientific">Homalodisca liturata</name>
    <dbReference type="NCBI Taxonomy" id="320908"/>
    <lineage>
        <taxon>Eukaryota</taxon>
        <taxon>Metazoa</taxon>
        <taxon>Ecdysozoa</taxon>
        <taxon>Arthropoda</taxon>
        <taxon>Hexapoda</taxon>
        <taxon>Insecta</taxon>
        <taxon>Pterygota</taxon>
        <taxon>Neoptera</taxon>
        <taxon>Paraneoptera</taxon>
        <taxon>Hemiptera</taxon>
        <taxon>Auchenorrhyncha</taxon>
        <taxon>Membracoidea</taxon>
        <taxon>Cicadellidae</taxon>
        <taxon>Cicadellinae</taxon>
        <taxon>Proconiini</taxon>
        <taxon>Homalodisca</taxon>
    </lineage>
</organism>
<keyword evidence="1" id="KW-0732">Signal</keyword>
<dbReference type="AlphaFoldDB" id="A0A1B6HHA5"/>
<dbReference type="Pfam" id="PF09820">
    <property type="entry name" value="AAA-ATPase_like"/>
    <property type="match status" value="1"/>
</dbReference>
<feature type="domain" description="AAA-ATPase-like" evidence="2">
    <location>
        <begin position="35"/>
        <end position="265"/>
    </location>
</feature>
<accession>A0A1B6HHA5</accession>
<feature type="signal peptide" evidence="1">
    <location>
        <begin position="1"/>
        <end position="24"/>
    </location>
</feature>
<dbReference type="EMBL" id="GECU01033640">
    <property type="protein sequence ID" value="JAS74066.1"/>
    <property type="molecule type" value="Transcribed_RNA"/>
</dbReference>